<accession>A0A7H0Y2P3</accession>
<gene>
    <name evidence="2" type="ORF">IAQ67_15760</name>
    <name evidence="1" type="ORF">J2W98_003835</name>
</gene>
<evidence type="ECO:0000313" key="1">
    <source>
        <dbReference type="EMBL" id="MDR6779555.1"/>
    </source>
</evidence>
<reference evidence="1 4" key="2">
    <citation type="submission" date="2023-07" db="EMBL/GenBank/DDBJ databases">
        <title>Sorghum-associated microbial communities from plants grown in Nebraska, USA.</title>
        <authorList>
            <person name="Schachtman D."/>
        </authorList>
    </citation>
    <scope>NUCLEOTIDE SEQUENCE [LARGE SCALE GENOMIC DNA]</scope>
    <source>
        <strain evidence="1 4">BE143</strain>
    </source>
</reference>
<evidence type="ECO:0000313" key="3">
    <source>
        <dbReference type="Proteomes" id="UP000516384"/>
    </source>
</evidence>
<dbReference type="AlphaFoldDB" id="A0A7H0Y2P3"/>
<dbReference type="Proteomes" id="UP001266807">
    <property type="component" value="Unassembled WGS sequence"/>
</dbReference>
<dbReference type="EMBL" id="CP061172">
    <property type="protein sequence ID" value="QNR65351.1"/>
    <property type="molecule type" value="Genomic_DNA"/>
</dbReference>
<protein>
    <submittedName>
        <fullName evidence="2">Uncharacterized protein</fullName>
    </submittedName>
</protein>
<evidence type="ECO:0000313" key="2">
    <source>
        <dbReference type="EMBL" id="QNR65351.1"/>
    </source>
</evidence>
<name>A0A7H0Y2P3_9BACL</name>
<reference evidence="2 3" key="1">
    <citation type="submission" date="2020-09" db="EMBL/GenBank/DDBJ databases">
        <title>Characterization of Paenibacillus peoriae strain ZF390 with broad-spectrum antimicrobial activity as a potential biocontrol agent.</title>
        <authorList>
            <person name="Li L."/>
            <person name="Zhao Y."/>
            <person name="Li B."/>
            <person name="Xie X."/>
        </authorList>
    </citation>
    <scope>NUCLEOTIDE SEQUENCE [LARGE SCALE GENOMIC DNA]</scope>
    <source>
        <strain evidence="2 3">ZF390</strain>
    </source>
</reference>
<dbReference type="RefSeq" id="WP_068939686.1">
    <property type="nucleotide sequence ID" value="NZ_CP061172.1"/>
</dbReference>
<dbReference type="EMBL" id="JAVDUG010000004">
    <property type="protein sequence ID" value="MDR6779555.1"/>
    <property type="molecule type" value="Genomic_DNA"/>
</dbReference>
<evidence type="ECO:0000313" key="4">
    <source>
        <dbReference type="Proteomes" id="UP001266807"/>
    </source>
</evidence>
<proteinExistence type="predicted"/>
<dbReference type="Proteomes" id="UP000516384">
    <property type="component" value="Chromosome"/>
</dbReference>
<organism evidence="2 3">
    <name type="scientific">Paenibacillus peoriae</name>
    <dbReference type="NCBI Taxonomy" id="59893"/>
    <lineage>
        <taxon>Bacteria</taxon>
        <taxon>Bacillati</taxon>
        <taxon>Bacillota</taxon>
        <taxon>Bacilli</taxon>
        <taxon>Bacillales</taxon>
        <taxon>Paenibacillaceae</taxon>
        <taxon>Paenibacillus</taxon>
    </lineage>
</organism>
<keyword evidence="4" id="KW-1185">Reference proteome</keyword>
<sequence length="87" mass="10298">MKVDIRKPLIEAGSIVEIEGNYYIVNELPSCVYYETRPHWRFYLHNLNGTGFYNYPVTIEVLSQTIHNEGWKVYSSKHFKLIIEDTD</sequence>